<sequence length="337" mass="39309">MKKPSDAVIWLVYTLFVFSFFVQLTDLVSAIYRTFGMIAVQLMIFYANMQVFLPKYFKSNISKYVGGNLFLLIISFFVNNLVLFNAPEGANYDIAFSHTSLTYVKSWWVDMIWMTTAPSILCILISLVVYSYRKAQVADKRKLMLIESEKAFLLMQINPHFLFNTLNNIYSMTIMNDPKGSEAIIVLSKMLDYSLYMSRQKLVRVEKEIAYINNFINLFLLKDEDIENIYFNYEHVKKGMKIPPMLLIPFIENAFKHGDVDKDTQGFVHIKMFSENNHFYFTCLNSFSKNKVIDCRKEGIGIKNVARRLELLYPEKHNLEISQDGNVYLVKLDLDLS</sequence>
<feature type="domain" description="Signal transduction histidine kinase internal region" evidence="2">
    <location>
        <begin position="151"/>
        <end position="219"/>
    </location>
</feature>
<organism evidence="3 4">
    <name type="scientific">Aureibacter tunicatorum</name>
    <dbReference type="NCBI Taxonomy" id="866807"/>
    <lineage>
        <taxon>Bacteria</taxon>
        <taxon>Pseudomonadati</taxon>
        <taxon>Bacteroidota</taxon>
        <taxon>Cytophagia</taxon>
        <taxon>Cytophagales</taxon>
        <taxon>Persicobacteraceae</taxon>
        <taxon>Aureibacter</taxon>
    </lineage>
</organism>
<feature type="transmembrane region" description="Helical" evidence="1">
    <location>
        <begin position="107"/>
        <end position="132"/>
    </location>
</feature>
<evidence type="ECO:0000313" key="4">
    <source>
        <dbReference type="Proteomes" id="UP001185092"/>
    </source>
</evidence>
<accession>A0AAE3XRM9</accession>
<keyword evidence="4" id="KW-1185">Reference proteome</keyword>
<name>A0AAE3XRM9_9BACT</name>
<dbReference type="EMBL" id="JAVDQD010000005">
    <property type="protein sequence ID" value="MDR6240803.1"/>
    <property type="molecule type" value="Genomic_DNA"/>
</dbReference>
<evidence type="ECO:0000313" key="3">
    <source>
        <dbReference type="EMBL" id="MDR6240803.1"/>
    </source>
</evidence>
<evidence type="ECO:0000259" key="2">
    <source>
        <dbReference type="Pfam" id="PF06580"/>
    </source>
</evidence>
<dbReference type="GO" id="GO:0016020">
    <property type="term" value="C:membrane"/>
    <property type="evidence" value="ECO:0007669"/>
    <property type="project" value="InterPro"/>
</dbReference>
<proteinExistence type="predicted"/>
<feature type="transmembrane region" description="Helical" evidence="1">
    <location>
        <begin position="30"/>
        <end position="53"/>
    </location>
</feature>
<reference evidence="3" key="1">
    <citation type="submission" date="2023-07" db="EMBL/GenBank/DDBJ databases">
        <title>Genomic Encyclopedia of Type Strains, Phase IV (KMG-IV): sequencing the most valuable type-strain genomes for metagenomic binning, comparative biology and taxonomic classification.</title>
        <authorList>
            <person name="Goeker M."/>
        </authorList>
    </citation>
    <scope>NUCLEOTIDE SEQUENCE</scope>
    <source>
        <strain evidence="3">DSM 26174</strain>
    </source>
</reference>
<keyword evidence="1" id="KW-1133">Transmembrane helix</keyword>
<feature type="transmembrane region" description="Helical" evidence="1">
    <location>
        <begin position="65"/>
        <end position="87"/>
    </location>
</feature>
<keyword evidence="1" id="KW-0812">Transmembrane</keyword>
<feature type="transmembrane region" description="Helical" evidence="1">
    <location>
        <begin position="7"/>
        <end position="24"/>
    </location>
</feature>
<evidence type="ECO:0000256" key="1">
    <source>
        <dbReference type="SAM" id="Phobius"/>
    </source>
</evidence>
<dbReference type="PANTHER" id="PTHR34220:SF7">
    <property type="entry name" value="SENSOR HISTIDINE KINASE YPDA"/>
    <property type="match status" value="1"/>
</dbReference>
<comment type="caution">
    <text evidence="3">The sequence shown here is derived from an EMBL/GenBank/DDBJ whole genome shotgun (WGS) entry which is preliminary data.</text>
</comment>
<dbReference type="Proteomes" id="UP001185092">
    <property type="component" value="Unassembled WGS sequence"/>
</dbReference>
<dbReference type="AlphaFoldDB" id="A0AAE3XRM9"/>
<dbReference type="PANTHER" id="PTHR34220">
    <property type="entry name" value="SENSOR HISTIDINE KINASE YPDA"/>
    <property type="match status" value="1"/>
</dbReference>
<keyword evidence="1" id="KW-0472">Membrane</keyword>
<dbReference type="InterPro" id="IPR010559">
    <property type="entry name" value="Sig_transdc_His_kin_internal"/>
</dbReference>
<dbReference type="Pfam" id="PF06580">
    <property type="entry name" value="His_kinase"/>
    <property type="match status" value="1"/>
</dbReference>
<dbReference type="InterPro" id="IPR050640">
    <property type="entry name" value="Bact_2-comp_sensor_kinase"/>
</dbReference>
<protein>
    <recommendedName>
        <fullName evidence="2">Signal transduction histidine kinase internal region domain-containing protein</fullName>
    </recommendedName>
</protein>
<gene>
    <name evidence="3" type="ORF">HNQ88_003879</name>
</gene>
<dbReference type="RefSeq" id="WP_309941067.1">
    <property type="nucleotide sequence ID" value="NZ_AP025306.1"/>
</dbReference>
<dbReference type="GO" id="GO:0000155">
    <property type="term" value="F:phosphorelay sensor kinase activity"/>
    <property type="evidence" value="ECO:0007669"/>
    <property type="project" value="InterPro"/>
</dbReference>